<keyword evidence="1" id="KW-1133">Transmembrane helix</keyword>
<evidence type="ECO:0000256" key="1">
    <source>
        <dbReference type="SAM" id="Phobius"/>
    </source>
</evidence>
<sequence length="202" mass="22706">MAQFQDKKKEFAAYRMLLAGVNLVLDMAIVLCAAILMPQMSAFAMCLICFVVAAGSLIFQIRIDHTLIFTGQFLVEDGDSLYAVIGTFGLGFGRRHRRKRQVNAYRYYYMDSVRETVNRSYGIRVKADVWTAGNNIIDADQSVFGTPGAMKQLLMEQGKKKTVVFRIEHNLTEKEETRLLKELYNLKEAAGTMKPVTAAAGE</sequence>
<dbReference type="Proteomes" id="UP000245845">
    <property type="component" value="Unassembled WGS sequence"/>
</dbReference>
<keyword evidence="1" id="KW-0472">Membrane</keyword>
<accession>A0A2Y9C4W1</accession>
<feature type="transmembrane region" description="Helical" evidence="1">
    <location>
        <begin position="42"/>
        <end position="59"/>
    </location>
</feature>
<gene>
    <name evidence="2" type="ORF">A8806_10479</name>
</gene>
<protein>
    <submittedName>
        <fullName evidence="2">Uncharacterized protein</fullName>
    </submittedName>
</protein>
<evidence type="ECO:0000313" key="2">
    <source>
        <dbReference type="EMBL" id="PWJ30214.1"/>
    </source>
</evidence>
<name>A0A2Y9C4W1_9FIRM</name>
<dbReference type="RefSeq" id="WP_109730654.1">
    <property type="nucleotide sequence ID" value="NZ_BAAACK010000019.1"/>
</dbReference>
<feature type="transmembrane region" description="Helical" evidence="1">
    <location>
        <begin position="12"/>
        <end position="36"/>
    </location>
</feature>
<reference evidence="2 3" key="1">
    <citation type="submission" date="2018-05" db="EMBL/GenBank/DDBJ databases">
        <title>The Hungate 1000. A catalogue of reference genomes from the rumen microbiome.</title>
        <authorList>
            <person name="Kelly W."/>
        </authorList>
    </citation>
    <scope>NUCLEOTIDE SEQUENCE [LARGE SCALE GENOMIC DNA]</scope>
    <source>
        <strain evidence="2 3">NLAE-zl-C242</strain>
    </source>
</reference>
<keyword evidence="1" id="KW-0812">Transmembrane</keyword>
<proteinExistence type="predicted"/>
<dbReference type="AlphaFoldDB" id="A0A2Y9C4W1"/>
<evidence type="ECO:0000313" key="3">
    <source>
        <dbReference type="Proteomes" id="UP000245845"/>
    </source>
</evidence>
<keyword evidence="3" id="KW-1185">Reference proteome</keyword>
<organism evidence="2 3">
    <name type="scientific">Faecalicatena orotica</name>
    <dbReference type="NCBI Taxonomy" id="1544"/>
    <lineage>
        <taxon>Bacteria</taxon>
        <taxon>Bacillati</taxon>
        <taxon>Bacillota</taxon>
        <taxon>Clostridia</taxon>
        <taxon>Lachnospirales</taxon>
        <taxon>Lachnospiraceae</taxon>
        <taxon>Faecalicatena</taxon>
    </lineage>
</organism>
<comment type="caution">
    <text evidence="2">The sequence shown here is derived from an EMBL/GenBank/DDBJ whole genome shotgun (WGS) entry which is preliminary data.</text>
</comment>
<dbReference type="EMBL" id="QGDL01000004">
    <property type="protein sequence ID" value="PWJ30214.1"/>
    <property type="molecule type" value="Genomic_DNA"/>
</dbReference>